<keyword evidence="9" id="KW-0812">Transmembrane</keyword>
<keyword evidence="14" id="KW-0180">Complement pathway</keyword>
<dbReference type="GO" id="GO:0044218">
    <property type="term" value="C:other organism cell membrane"/>
    <property type="evidence" value="ECO:0007669"/>
    <property type="project" value="UniProtKB-KW"/>
</dbReference>
<evidence type="ECO:0000256" key="18">
    <source>
        <dbReference type="ARBA" id="ARBA00023180"/>
    </source>
</evidence>
<dbReference type="InterPro" id="IPR020863">
    <property type="entry name" value="MACPF_CS"/>
</dbReference>
<evidence type="ECO:0000256" key="4">
    <source>
        <dbReference type="ARBA" id="ARBA00022452"/>
    </source>
</evidence>
<comment type="subcellular location">
    <subcellularLocation>
        <location evidence="2">Secreted</location>
    </subcellularLocation>
    <subcellularLocation>
        <location evidence="1">Target cell membrane</location>
        <topology evidence="1">Multi-pass membrane protein</topology>
    </subcellularLocation>
</comment>
<evidence type="ECO:0000256" key="6">
    <source>
        <dbReference type="ARBA" id="ARBA00022536"/>
    </source>
</evidence>
<feature type="domain" description="MACPF" evidence="21">
    <location>
        <begin position="34"/>
        <end position="388"/>
    </location>
</feature>
<dbReference type="Gene3D" id="2.20.100.10">
    <property type="entry name" value="Thrombospondin type-1 (TSP1) repeat"/>
    <property type="match status" value="1"/>
</dbReference>
<keyword evidence="17 20" id="KW-1015">Disulfide bond</keyword>
<dbReference type="Pfam" id="PF01823">
    <property type="entry name" value="MACPF"/>
    <property type="match status" value="1"/>
</dbReference>
<dbReference type="Pfam" id="PF00057">
    <property type="entry name" value="Ldl_recept_a"/>
    <property type="match status" value="1"/>
</dbReference>
<reference evidence="22" key="3">
    <citation type="submission" date="2025-09" db="UniProtKB">
        <authorList>
            <consortium name="Ensembl"/>
        </authorList>
    </citation>
    <scope>IDENTIFICATION</scope>
</reference>
<dbReference type="Ensembl" id="ENSENLT00000025874.1">
    <property type="protein sequence ID" value="ENSENLP00000025074.1"/>
    <property type="gene ID" value="ENSENLG00000011205.1"/>
</dbReference>
<evidence type="ECO:0000256" key="15">
    <source>
        <dbReference type="ARBA" id="ARBA00023058"/>
    </source>
</evidence>
<evidence type="ECO:0000256" key="5">
    <source>
        <dbReference type="ARBA" id="ARBA00022525"/>
    </source>
</evidence>
<keyword evidence="19" id="KW-1053">Target membrane</keyword>
<evidence type="ECO:0000256" key="9">
    <source>
        <dbReference type="ARBA" id="ARBA00022692"/>
    </source>
</evidence>
<evidence type="ECO:0000313" key="23">
    <source>
        <dbReference type="Proteomes" id="UP000472264"/>
    </source>
</evidence>
<dbReference type="PROSITE" id="PS50068">
    <property type="entry name" value="LDLRA_2"/>
    <property type="match status" value="1"/>
</dbReference>
<protein>
    <submittedName>
        <fullName evidence="22">Complement C8 alpha chain</fullName>
    </submittedName>
</protein>
<evidence type="ECO:0000256" key="19">
    <source>
        <dbReference type="ARBA" id="ARBA00023298"/>
    </source>
</evidence>
<keyword evidence="16" id="KW-0472">Membrane</keyword>
<evidence type="ECO:0000256" key="12">
    <source>
        <dbReference type="ARBA" id="ARBA00022852"/>
    </source>
</evidence>
<keyword evidence="5" id="KW-0964">Secreted</keyword>
<evidence type="ECO:0000313" key="22">
    <source>
        <dbReference type="Ensembl" id="ENSENLP00000025074.1"/>
    </source>
</evidence>
<dbReference type="PANTHER" id="PTHR45742:SF1">
    <property type="entry name" value="COMPLEMENT COMPONENT C8 ALPHA CHAIN"/>
    <property type="match status" value="1"/>
</dbReference>
<keyword evidence="23" id="KW-1185">Reference proteome</keyword>
<dbReference type="Pfam" id="PF21195">
    <property type="entry name" value="EGF_C8A_B_C6"/>
    <property type="match status" value="1"/>
</dbReference>
<keyword evidence="11" id="KW-0677">Repeat</keyword>
<dbReference type="Gene3D" id="4.10.400.10">
    <property type="entry name" value="Low-density Lipoprotein Receptor"/>
    <property type="match status" value="1"/>
</dbReference>
<dbReference type="GO" id="GO:0005579">
    <property type="term" value="C:membrane attack complex"/>
    <property type="evidence" value="ECO:0007669"/>
    <property type="project" value="UniProtKB-KW"/>
</dbReference>
<dbReference type="GO" id="GO:0005576">
    <property type="term" value="C:extracellular region"/>
    <property type="evidence" value="ECO:0007669"/>
    <property type="project" value="UniProtKB-SubCell"/>
</dbReference>
<sequence length="473" mass="52888">MFMWRCISQSLRCNGEDDCGDASDEESCNTVNQRDDKCSTLMPIPGAQRGTQGYNILTGDFMHHVLDPKYFGGQCEYVYNGEWRKFLYNAFCESLQYNDEFKNYRKPYNYHSYRFVVQSFFGSHEYYEDAASLLRARQSSSSSNGGVTVGVSYVEVGLSGSQESDFLKNLTKFNKFVRLWSKVQTANFKMRSNDLMLHEDFYVSLMELPEEYDFGKYYRFFNTYGTHYVTEGTMGGSLEYVLVLNKTAMANSTVESEEYGRCVGASLGLGSPIGKMTSVDLTLRGKHCGKDVSYEDGAFADSALVEDVVTLVKGGVTYSGTALLAVKNSDTYRKWGATLKYNPALIDFELMPIHELVRLSTAATEVGARLGNLRRGLDEYLQQFHSCRCSPCRHNGIPVLTGTSCSCMCKSGYFGDACEQTLRRDTTSDGAWSCWGAWSSCTSGRKTRTRSCNNPAPDRGAPCLGSTSQRQVC</sequence>
<dbReference type="CDD" id="cd00112">
    <property type="entry name" value="LDLa"/>
    <property type="match status" value="1"/>
</dbReference>
<dbReference type="InterPro" id="IPR001862">
    <property type="entry name" value="MAC_perforin"/>
</dbReference>
<keyword evidence="10" id="KW-0732">Signal</keyword>
<reference evidence="22" key="1">
    <citation type="submission" date="2021-04" db="EMBL/GenBank/DDBJ databases">
        <authorList>
            <consortium name="Wellcome Sanger Institute Data Sharing"/>
        </authorList>
    </citation>
    <scope>NUCLEOTIDE SEQUENCE [LARGE SCALE GENOMIC DNA]</scope>
</reference>
<dbReference type="InterPro" id="IPR002172">
    <property type="entry name" value="LDrepeatLR_classA_rpt"/>
</dbReference>
<dbReference type="SUPFAM" id="SSF57424">
    <property type="entry name" value="LDL receptor-like module"/>
    <property type="match status" value="1"/>
</dbReference>
<keyword evidence="13" id="KW-0391">Immunity</keyword>
<evidence type="ECO:0000259" key="21">
    <source>
        <dbReference type="PROSITE" id="PS51412"/>
    </source>
</evidence>
<keyword evidence="8" id="KW-0399">Innate immunity</keyword>
<name>A0A665V0G5_ECHNA</name>
<keyword evidence="12" id="KW-0204">Cytolysis</keyword>
<reference evidence="22" key="2">
    <citation type="submission" date="2025-08" db="UniProtKB">
        <authorList>
            <consortium name="Ensembl"/>
        </authorList>
    </citation>
    <scope>IDENTIFICATION</scope>
</reference>
<dbReference type="SMART" id="SM00192">
    <property type="entry name" value="LDLa"/>
    <property type="match status" value="1"/>
</dbReference>
<dbReference type="GO" id="GO:0045087">
    <property type="term" value="P:innate immune response"/>
    <property type="evidence" value="ECO:0007669"/>
    <property type="project" value="UniProtKB-KW"/>
</dbReference>
<evidence type="ECO:0000256" key="16">
    <source>
        <dbReference type="ARBA" id="ARBA00023136"/>
    </source>
</evidence>
<dbReference type="PRINTS" id="PR00764">
    <property type="entry name" value="COMPLEMENTC9"/>
</dbReference>
<comment type="caution">
    <text evidence="20">Lacks conserved residue(s) required for the propagation of feature annotation.</text>
</comment>
<evidence type="ECO:0000256" key="20">
    <source>
        <dbReference type="PROSITE-ProRule" id="PRU00124"/>
    </source>
</evidence>
<dbReference type="GO" id="GO:0006958">
    <property type="term" value="P:complement activation, classical pathway"/>
    <property type="evidence" value="ECO:0007669"/>
    <property type="project" value="UniProtKB-KW"/>
</dbReference>
<evidence type="ECO:0000256" key="7">
    <source>
        <dbReference type="ARBA" id="ARBA00022537"/>
    </source>
</evidence>
<evidence type="ECO:0000256" key="3">
    <source>
        <dbReference type="ARBA" id="ARBA00009214"/>
    </source>
</evidence>
<organism evidence="22 23">
    <name type="scientific">Echeneis naucrates</name>
    <name type="common">Live sharksucker</name>
    <dbReference type="NCBI Taxonomy" id="173247"/>
    <lineage>
        <taxon>Eukaryota</taxon>
        <taxon>Metazoa</taxon>
        <taxon>Chordata</taxon>
        <taxon>Craniata</taxon>
        <taxon>Vertebrata</taxon>
        <taxon>Euteleostomi</taxon>
        <taxon>Actinopterygii</taxon>
        <taxon>Neopterygii</taxon>
        <taxon>Teleostei</taxon>
        <taxon>Neoteleostei</taxon>
        <taxon>Acanthomorphata</taxon>
        <taxon>Carangaria</taxon>
        <taxon>Carangiformes</taxon>
        <taxon>Echeneidae</taxon>
        <taxon>Echeneis</taxon>
    </lineage>
</organism>
<dbReference type="Proteomes" id="UP000472264">
    <property type="component" value="Chromosome 17"/>
</dbReference>
<keyword evidence="4" id="KW-1134">Transmembrane beta strand</keyword>
<dbReference type="SUPFAM" id="SSF82895">
    <property type="entry name" value="TSP-1 type 1 repeat"/>
    <property type="match status" value="1"/>
</dbReference>
<dbReference type="InterPro" id="IPR048831">
    <property type="entry name" value="C8A_B_C6_EGF-like"/>
</dbReference>
<dbReference type="PROSITE" id="PS50092">
    <property type="entry name" value="TSP1"/>
    <property type="match status" value="1"/>
</dbReference>
<evidence type="ECO:0000256" key="2">
    <source>
        <dbReference type="ARBA" id="ARBA00004613"/>
    </source>
</evidence>
<comment type="similarity">
    <text evidence="3">Belongs to the complement C6/C7/C8/C9 family.</text>
</comment>
<dbReference type="SMART" id="SM00457">
    <property type="entry name" value="MACPF"/>
    <property type="match status" value="1"/>
</dbReference>
<dbReference type="PROSITE" id="PS51412">
    <property type="entry name" value="MACPF_2"/>
    <property type="match status" value="1"/>
</dbReference>
<dbReference type="PRINTS" id="PR01705">
    <property type="entry name" value="TSP1REPEAT"/>
</dbReference>
<evidence type="ECO:0000256" key="1">
    <source>
        <dbReference type="ARBA" id="ARBA00004276"/>
    </source>
</evidence>
<dbReference type="InterPro" id="IPR000884">
    <property type="entry name" value="TSP1_rpt"/>
</dbReference>
<dbReference type="PANTHER" id="PTHR45742">
    <property type="entry name" value="COMPLEMENT COMPONENT C6"/>
    <property type="match status" value="1"/>
</dbReference>
<accession>A0A665V0G5</accession>
<gene>
    <name evidence="22" type="primary">c8a</name>
</gene>
<keyword evidence="15" id="KW-0473">Membrane attack complex</keyword>
<dbReference type="GO" id="GO:0031640">
    <property type="term" value="P:killing of cells of another organism"/>
    <property type="evidence" value="ECO:0007669"/>
    <property type="project" value="UniProtKB-KW"/>
</dbReference>
<keyword evidence="7" id="KW-1052">Target cell membrane</keyword>
<evidence type="ECO:0000256" key="10">
    <source>
        <dbReference type="ARBA" id="ARBA00022729"/>
    </source>
</evidence>
<evidence type="ECO:0000256" key="8">
    <source>
        <dbReference type="ARBA" id="ARBA00022588"/>
    </source>
</evidence>
<keyword evidence="6" id="KW-0245">EGF-like domain</keyword>
<evidence type="ECO:0000256" key="11">
    <source>
        <dbReference type="ARBA" id="ARBA00022737"/>
    </source>
</evidence>
<dbReference type="InterPro" id="IPR036383">
    <property type="entry name" value="TSP1_rpt_sf"/>
</dbReference>
<dbReference type="InterPro" id="IPR036055">
    <property type="entry name" value="LDL_receptor-like_sf"/>
</dbReference>
<dbReference type="AlphaFoldDB" id="A0A665V0G5"/>
<feature type="disulfide bond" evidence="20">
    <location>
        <begin position="13"/>
        <end position="28"/>
    </location>
</feature>
<keyword evidence="18" id="KW-0325">Glycoprotein</keyword>
<dbReference type="PROSITE" id="PS00279">
    <property type="entry name" value="MACPF_1"/>
    <property type="match status" value="1"/>
</dbReference>
<dbReference type="InterPro" id="IPR020864">
    <property type="entry name" value="MACPF"/>
</dbReference>
<evidence type="ECO:0000256" key="13">
    <source>
        <dbReference type="ARBA" id="ARBA00022859"/>
    </source>
</evidence>
<evidence type="ECO:0000256" key="14">
    <source>
        <dbReference type="ARBA" id="ARBA00022875"/>
    </source>
</evidence>
<evidence type="ECO:0000256" key="17">
    <source>
        <dbReference type="ARBA" id="ARBA00023157"/>
    </source>
</evidence>
<proteinExistence type="inferred from homology"/>